<dbReference type="EMBL" id="FRXO01000002">
    <property type="protein sequence ID" value="SHO62756.1"/>
    <property type="molecule type" value="Genomic_DNA"/>
</dbReference>
<dbReference type="Proteomes" id="UP000186406">
    <property type="component" value="Unassembled WGS sequence"/>
</dbReference>
<evidence type="ECO:0000313" key="10">
    <source>
        <dbReference type="Proteomes" id="UP000186406"/>
    </source>
</evidence>
<comment type="similarity">
    <text evidence="2 6">Belongs to the bacterial solute-binding protein 3 family.</text>
</comment>
<dbReference type="SUPFAM" id="SSF53850">
    <property type="entry name" value="Periplasmic binding protein-like II"/>
    <property type="match status" value="1"/>
</dbReference>
<feature type="chain" id="PRO_5013111071" evidence="7">
    <location>
        <begin position="21"/>
        <end position="262"/>
    </location>
</feature>
<proteinExistence type="inferred from homology"/>
<dbReference type="GO" id="GO:0030288">
    <property type="term" value="C:outer membrane-bounded periplasmic space"/>
    <property type="evidence" value="ECO:0007669"/>
    <property type="project" value="InterPro"/>
</dbReference>
<dbReference type="RefSeq" id="WP_073626491.1">
    <property type="nucleotide sequence ID" value="NZ_FRXO01000002.1"/>
</dbReference>
<evidence type="ECO:0000256" key="3">
    <source>
        <dbReference type="ARBA" id="ARBA00022448"/>
    </source>
</evidence>
<protein>
    <submittedName>
        <fullName evidence="9">Polar amino acid transport system substrate-binding protein</fullName>
    </submittedName>
</protein>
<evidence type="ECO:0000313" key="9">
    <source>
        <dbReference type="EMBL" id="SHO62756.1"/>
    </source>
</evidence>
<dbReference type="STRING" id="1123029.SAMN02745172_01153"/>
<feature type="signal peptide" evidence="7">
    <location>
        <begin position="1"/>
        <end position="20"/>
    </location>
</feature>
<dbReference type="Gene3D" id="3.40.190.10">
    <property type="entry name" value="Periplasmic binding protein-like II"/>
    <property type="match status" value="2"/>
</dbReference>
<dbReference type="NCBIfam" id="TIGR01096">
    <property type="entry name" value="3A0103s03R"/>
    <property type="match status" value="1"/>
</dbReference>
<evidence type="ECO:0000256" key="5">
    <source>
        <dbReference type="ARBA" id="ARBA00022764"/>
    </source>
</evidence>
<dbReference type="Pfam" id="PF00497">
    <property type="entry name" value="SBP_bac_3"/>
    <property type="match status" value="1"/>
</dbReference>
<feature type="domain" description="Solute-binding protein family 3/N-terminal" evidence="8">
    <location>
        <begin position="31"/>
        <end position="257"/>
    </location>
</feature>
<dbReference type="AlphaFoldDB" id="A0A1M7ZDK1"/>
<reference evidence="9 10" key="1">
    <citation type="submission" date="2016-12" db="EMBL/GenBank/DDBJ databases">
        <authorList>
            <person name="Song W.-J."/>
            <person name="Kurnit D.M."/>
        </authorList>
    </citation>
    <scope>NUCLEOTIDE SEQUENCE [LARGE SCALE GENOMIC DNA]</scope>
    <source>
        <strain evidence="9 10">DSM 19599</strain>
    </source>
</reference>
<evidence type="ECO:0000256" key="2">
    <source>
        <dbReference type="ARBA" id="ARBA00010333"/>
    </source>
</evidence>
<dbReference type="PANTHER" id="PTHR35936:SF17">
    <property type="entry name" value="ARGININE-BINDING EXTRACELLULAR PROTEIN ARTP"/>
    <property type="match status" value="1"/>
</dbReference>
<evidence type="ECO:0000256" key="7">
    <source>
        <dbReference type="SAM" id="SignalP"/>
    </source>
</evidence>
<keyword evidence="5" id="KW-0574">Periplasm</keyword>
<dbReference type="InterPro" id="IPR005768">
    <property type="entry name" value="Lys_Arg_Orn-bd"/>
</dbReference>
<dbReference type="PANTHER" id="PTHR35936">
    <property type="entry name" value="MEMBRANE-BOUND LYTIC MUREIN TRANSGLYCOSYLASE F"/>
    <property type="match status" value="1"/>
</dbReference>
<comment type="subcellular location">
    <subcellularLocation>
        <location evidence="1">Periplasm</location>
    </subcellularLocation>
</comment>
<keyword evidence="3" id="KW-0813">Transport</keyword>
<dbReference type="InterPro" id="IPR018313">
    <property type="entry name" value="SBP_3_CS"/>
</dbReference>
<accession>A0A1M7ZDK1</accession>
<dbReference type="OrthoDB" id="9807134at2"/>
<evidence type="ECO:0000259" key="8">
    <source>
        <dbReference type="SMART" id="SM00062"/>
    </source>
</evidence>
<name>A0A1M7ZDK1_9HYPH</name>
<evidence type="ECO:0000256" key="6">
    <source>
        <dbReference type="RuleBase" id="RU003744"/>
    </source>
</evidence>
<sequence>MKKFSLAALLGLGAVVAAQAVAVAPASAQQVLRIGTEAAYKPFAYVLPSGELTGFDIDITNALCKQMKVECKIINQSYDGLIPALLVKKIDAIIASMSITPDREKSIDFAGPYYNTPALFVGAKGDAMTISAEGLSGKTVGVQRGTTMADYMAAKLPSVNVQFYDTLDNATLDLVSGRIDLVFADSVVIDEWLKTPQGANFQVEGDPIYDNATLGVGAGIGIRKGDTALKDQFNTALKEIIASGEYEQINKKYIPFSILPRS</sequence>
<organism evidence="9 10">
    <name type="scientific">Pseudoxanthobacter soli DSM 19599</name>
    <dbReference type="NCBI Taxonomy" id="1123029"/>
    <lineage>
        <taxon>Bacteria</taxon>
        <taxon>Pseudomonadati</taxon>
        <taxon>Pseudomonadota</taxon>
        <taxon>Alphaproteobacteria</taxon>
        <taxon>Hyphomicrobiales</taxon>
        <taxon>Segnochrobactraceae</taxon>
        <taxon>Pseudoxanthobacter</taxon>
    </lineage>
</organism>
<evidence type="ECO:0000256" key="4">
    <source>
        <dbReference type="ARBA" id="ARBA00022729"/>
    </source>
</evidence>
<gene>
    <name evidence="9" type="ORF">SAMN02745172_01153</name>
</gene>
<dbReference type="PROSITE" id="PS01039">
    <property type="entry name" value="SBP_BACTERIAL_3"/>
    <property type="match status" value="1"/>
</dbReference>
<keyword evidence="4 7" id="KW-0732">Signal</keyword>
<dbReference type="SMART" id="SM00062">
    <property type="entry name" value="PBPb"/>
    <property type="match status" value="1"/>
</dbReference>
<evidence type="ECO:0000256" key="1">
    <source>
        <dbReference type="ARBA" id="ARBA00004418"/>
    </source>
</evidence>
<keyword evidence="10" id="KW-1185">Reference proteome</keyword>
<dbReference type="InterPro" id="IPR001638">
    <property type="entry name" value="Solute-binding_3/MltF_N"/>
</dbReference>